<evidence type="ECO:0000256" key="4">
    <source>
        <dbReference type="ARBA" id="ARBA00023002"/>
    </source>
</evidence>
<evidence type="ECO:0000313" key="7">
    <source>
        <dbReference type="Proteomes" id="UP000289340"/>
    </source>
</evidence>
<dbReference type="Pfam" id="PF05199">
    <property type="entry name" value="GMC_oxred_C"/>
    <property type="match status" value="1"/>
</dbReference>
<name>A0A445FT75_GLYSO</name>
<dbReference type="InterPro" id="IPR036188">
    <property type="entry name" value="FAD/NAD-bd_sf"/>
</dbReference>
<comment type="similarity">
    <text evidence="1">Belongs to the GMC oxidoreductase family.</text>
</comment>
<evidence type="ECO:0000256" key="2">
    <source>
        <dbReference type="ARBA" id="ARBA00022630"/>
    </source>
</evidence>
<keyword evidence="2" id="KW-0285">Flavoprotein</keyword>
<dbReference type="InterPro" id="IPR007867">
    <property type="entry name" value="GMC_OxRtase_C"/>
</dbReference>
<accession>A0A445FT75</accession>
<organism evidence="6 7">
    <name type="scientific">Glycine soja</name>
    <name type="common">Wild soybean</name>
    <dbReference type="NCBI Taxonomy" id="3848"/>
    <lineage>
        <taxon>Eukaryota</taxon>
        <taxon>Viridiplantae</taxon>
        <taxon>Streptophyta</taxon>
        <taxon>Embryophyta</taxon>
        <taxon>Tracheophyta</taxon>
        <taxon>Spermatophyta</taxon>
        <taxon>Magnoliopsida</taxon>
        <taxon>eudicotyledons</taxon>
        <taxon>Gunneridae</taxon>
        <taxon>Pentapetalae</taxon>
        <taxon>rosids</taxon>
        <taxon>fabids</taxon>
        <taxon>Fabales</taxon>
        <taxon>Fabaceae</taxon>
        <taxon>Papilionoideae</taxon>
        <taxon>50 kb inversion clade</taxon>
        <taxon>NPAAA clade</taxon>
        <taxon>indigoferoid/millettioid clade</taxon>
        <taxon>Phaseoleae</taxon>
        <taxon>Glycine</taxon>
        <taxon>Glycine subgen. Soja</taxon>
    </lineage>
</organism>
<keyword evidence="3" id="KW-0274">FAD</keyword>
<gene>
    <name evidence="6" type="ORF">D0Y65_048487</name>
</gene>
<keyword evidence="4" id="KW-0560">Oxidoreductase</keyword>
<evidence type="ECO:0000313" key="6">
    <source>
        <dbReference type="EMBL" id="RZB52082.1"/>
    </source>
</evidence>
<comment type="caution">
    <text evidence="6">The sequence shown here is derived from an EMBL/GenBank/DDBJ whole genome shotgun (WGS) entry which is preliminary data.</text>
</comment>
<protein>
    <submittedName>
        <fullName evidence="6">Long-chain-alcohol oxidase FAO2</fullName>
    </submittedName>
</protein>
<evidence type="ECO:0000256" key="3">
    <source>
        <dbReference type="ARBA" id="ARBA00022827"/>
    </source>
</evidence>
<dbReference type="SUPFAM" id="SSF51905">
    <property type="entry name" value="FAD/NAD(P)-binding domain"/>
    <property type="match status" value="1"/>
</dbReference>
<dbReference type="PANTHER" id="PTHR46056">
    <property type="entry name" value="LONG-CHAIN-ALCOHOL OXIDASE"/>
    <property type="match status" value="1"/>
</dbReference>
<evidence type="ECO:0000259" key="5">
    <source>
        <dbReference type="Pfam" id="PF05199"/>
    </source>
</evidence>
<proteinExistence type="inferred from homology"/>
<dbReference type="Gene3D" id="3.50.50.60">
    <property type="entry name" value="FAD/NAD(P)-binding domain"/>
    <property type="match status" value="1"/>
</dbReference>
<sequence length="91" mass="9801">MGASEEEGALDENGETWEAEGLYVCDGNVLPSAVGVNPMVTIQSTSYCIASKIAESLGKASIKIDMHAFNTNLPINQKKLRYTKLPTNNNP</sequence>
<reference evidence="6 7" key="1">
    <citation type="submission" date="2018-09" db="EMBL/GenBank/DDBJ databases">
        <title>A high-quality reference genome of wild soybean provides a powerful tool to mine soybean genomes.</title>
        <authorList>
            <person name="Xie M."/>
            <person name="Chung C.Y.L."/>
            <person name="Li M.-W."/>
            <person name="Wong F.-L."/>
            <person name="Chan T.-F."/>
            <person name="Lam H.-M."/>
        </authorList>
    </citation>
    <scope>NUCLEOTIDE SEQUENCE [LARGE SCALE GENOMIC DNA]</scope>
    <source>
        <strain evidence="7">cv. W05</strain>
        <tissue evidence="6">Hypocotyl of etiolated seedlings</tissue>
    </source>
</reference>
<feature type="domain" description="Glucose-methanol-choline oxidoreductase C-terminal" evidence="5">
    <location>
        <begin position="1"/>
        <end position="43"/>
    </location>
</feature>
<evidence type="ECO:0000256" key="1">
    <source>
        <dbReference type="ARBA" id="ARBA00010790"/>
    </source>
</evidence>
<dbReference type="Proteomes" id="UP000289340">
    <property type="component" value="Chromosome 18"/>
</dbReference>
<dbReference type="GO" id="GO:0016614">
    <property type="term" value="F:oxidoreductase activity, acting on CH-OH group of donors"/>
    <property type="evidence" value="ECO:0007669"/>
    <property type="project" value="InterPro"/>
</dbReference>
<dbReference type="AlphaFoldDB" id="A0A445FT75"/>
<dbReference type="EMBL" id="QZWG01000018">
    <property type="protein sequence ID" value="RZB52082.1"/>
    <property type="molecule type" value="Genomic_DNA"/>
</dbReference>
<dbReference type="PANTHER" id="PTHR46056:SF12">
    <property type="entry name" value="LONG-CHAIN-ALCOHOL OXIDASE"/>
    <property type="match status" value="1"/>
</dbReference>
<keyword evidence="7" id="KW-1185">Reference proteome</keyword>